<dbReference type="EMBL" id="CP019893">
    <property type="protein sequence ID" value="ARS89002.1"/>
    <property type="molecule type" value="Genomic_DNA"/>
</dbReference>
<reference evidence="4" key="1">
    <citation type="submission" date="2017-02" db="EMBL/GenBank/DDBJ databases">
        <title>Natronthermophilus aegyptiacus gen. nov.,sp. nov., an aerobic, extremely halophilic alkalithermophilic archaeon isolated from the athalassohaline Wadi An Natrun, Egypt.</title>
        <authorList>
            <person name="Zhao B."/>
        </authorList>
    </citation>
    <scope>NUCLEOTIDE SEQUENCE [LARGE SCALE GENOMIC DNA]</scope>
    <source>
        <strain evidence="4">JW/NM-HA 15</strain>
    </source>
</reference>
<dbReference type="Gene3D" id="2.40.50.230">
    <property type="entry name" value="Gp5 N-terminal domain"/>
    <property type="match status" value="1"/>
</dbReference>
<feature type="region of interest" description="Disordered" evidence="1">
    <location>
        <begin position="93"/>
        <end position="139"/>
    </location>
</feature>
<name>A0A2Z2HPW9_9EURY</name>
<evidence type="ECO:0000313" key="4">
    <source>
        <dbReference type="Proteomes" id="UP000250088"/>
    </source>
</evidence>
<proteinExistence type="predicted"/>
<dbReference type="OrthoDB" id="147080at2157"/>
<sequence length="248" mass="26748">MSQPGFFDGETSDGGMQGVVVGIVTDNEDPKGLGRVRLQFPWRDADDESYWARIATPMAGDKYGSYFLPEVDDEVLVAFENGDIHRPYVVGSLWNGKQEPPQQNDGNNDVREIRTRDEHRITFDDDRDGDGGSVTIQTGEGHEIVIDDDDGRETIAIRDASDTNRIVLDSSDDSVTVDAGDTLELSAKNVKIDGDKSVEITGGTTVDVKSKNTVDISGKANVGIDSGGIMSVDSTGPLTIKGAIIRLN</sequence>
<dbReference type="Proteomes" id="UP000250088">
    <property type="component" value="Chromosome"/>
</dbReference>
<keyword evidence="4" id="KW-1185">Reference proteome</keyword>
<evidence type="ECO:0000313" key="3">
    <source>
        <dbReference type="EMBL" id="ARS89002.1"/>
    </source>
</evidence>
<protein>
    <submittedName>
        <fullName evidence="3">Phage tail protein</fullName>
    </submittedName>
</protein>
<feature type="domain" description="Gp5/Type VI secretion system Vgr protein OB-fold" evidence="2">
    <location>
        <begin position="21"/>
        <end position="94"/>
    </location>
</feature>
<dbReference type="SUPFAM" id="SSF69349">
    <property type="entry name" value="Phage fibre proteins"/>
    <property type="match status" value="1"/>
</dbReference>
<dbReference type="SUPFAM" id="SSF69255">
    <property type="entry name" value="gp5 N-terminal domain-like"/>
    <property type="match status" value="1"/>
</dbReference>
<accession>A0A2Z2HPW9</accession>
<evidence type="ECO:0000259" key="2">
    <source>
        <dbReference type="Pfam" id="PF04717"/>
    </source>
</evidence>
<evidence type="ECO:0000256" key="1">
    <source>
        <dbReference type="SAM" id="MobiDB-lite"/>
    </source>
</evidence>
<dbReference type="InterPro" id="IPR006531">
    <property type="entry name" value="Gp5/Vgr_OB"/>
</dbReference>
<dbReference type="AlphaFoldDB" id="A0A2Z2HPW9"/>
<organism evidence="3 4">
    <name type="scientific">Natrarchaeobaculum aegyptiacum</name>
    <dbReference type="NCBI Taxonomy" id="745377"/>
    <lineage>
        <taxon>Archaea</taxon>
        <taxon>Methanobacteriati</taxon>
        <taxon>Methanobacteriota</taxon>
        <taxon>Stenosarchaea group</taxon>
        <taxon>Halobacteria</taxon>
        <taxon>Halobacteriales</taxon>
        <taxon>Natrialbaceae</taxon>
        <taxon>Natrarchaeobaculum</taxon>
    </lineage>
</organism>
<feature type="compositionally biased region" description="Basic and acidic residues" evidence="1">
    <location>
        <begin position="108"/>
        <end position="124"/>
    </location>
</feature>
<gene>
    <name evidence="3" type="ORF">B1756_04030</name>
</gene>
<dbReference type="InterPro" id="IPR037026">
    <property type="entry name" value="Vgr_OB-fold_dom_sf"/>
</dbReference>
<dbReference type="RefSeq" id="WP_086887385.1">
    <property type="nucleotide sequence ID" value="NZ_CP019893.1"/>
</dbReference>
<dbReference type="Pfam" id="PF04717">
    <property type="entry name" value="Phage_base_V"/>
    <property type="match status" value="1"/>
</dbReference>
<dbReference type="GeneID" id="32893219"/>
<dbReference type="KEGG" id="naj:B1756_04030"/>